<dbReference type="GO" id="GO:0016780">
    <property type="term" value="F:phosphotransferase activity, for other substituted phosphate groups"/>
    <property type="evidence" value="ECO:0007669"/>
    <property type="project" value="InterPro"/>
</dbReference>
<organism evidence="5 6">
    <name type="scientific">Boletus edulis BED1</name>
    <dbReference type="NCBI Taxonomy" id="1328754"/>
    <lineage>
        <taxon>Eukaryota</taxon>
        <taxon>Fungi</taxon>
        <taxon>Dikarya</taxon>
        <taxon>Basidiomycota</taxon>
        <taxon>Agaricomycotina</taxon>
        <taxon>Agaricomycetes</taxon>
        <taxon>Agaricomycetidae</taxon>
        <taxon>Boletales</taxon>
        <taxon>Boletineae</taxon>
        <taxon>Boletaceae</taxon>
        <taxon>Boletoideae</taxon>
        <taxon>Boletus</taxon>
    </lineage>
</organism>
<feature type="transmembrane region" description="Helical" evidence="4">
    <location>
        <begin position="364"/>
        <end position="382"/>
    </location>
</feature>
<protein>
    <submittedName>
        <fullName evidence="5">CDP-alcohol phosphatidyltransferase-domain-containing protein</fullName>
    </submittedName>
</protein>
<evidence type="ECO:0000313" key="5">
    <source>
        <dbReference type="EMBL" id="KAF8434521.1"/>
    </source>
</evidence>
<keyword evidence="3 4" id="KW-0472">Membrane</keyword>
<reference evidence="5" key="1">
    <citation type="submission" date="2019-10" db="EMBL/GenBank/DDBJ databases">
        <authorList>
            <consortium name="DOE Joint Genome Institute"/>
            <person name="Kuo A."/>
            <person name="Miyauchi S."/>
            <person name="Kiss E."/>
            <person name="Drula E."/>
            <person name="Kohler A."/>
            <person name="Sanchez-Garcia M."/>
            <person name="Andreopoulos B."/>
            <person name="Barry K.W."/>
            <person name="Bonito G."/>
            <person name="Buee M."/>
            <person name="Carver A."/>
            <person name="Chen C."/>
            <person name="Cichocki N."/>
            <person name="Clum A."/>
            <person name="Culley D."/>
            <person name="Crous P.W."/>
            <person name="Fauchery L."/>
            <person name="Girlanda M."/>
            <person name="Hayes R."/>
            <person name="Keri Z."/>
            <person name="LaButti K."/>
            <person name="Lipzen A."/>
            <person name="Lombard V."/>
            <person name="Magnuson J."/>
            <person name="Maillard F."/>
            <person name="Morin E."/>
            <person name="Murat C."/>
            <person name="Nolan M."/>
            <person name="Ohm R."/>
            <person name="Pangilinan J."/>
            <person name="Pereira M."/>
            <person name="Perotto S."/>
            <person name="Peter M."/>
            <person name="Riley R."/>
            <person name="Sitrit Y."/>
            <person name="Stielow B."/>
            <person name="Szollosi G."/>
            <person name="Zifcakova L."/>
            <person name="Stursova M."/>
            <person name="Spatafora J.W."/>
            <person name="Tedersoo L."/>
            <person name="Vaario L.-M."/>
            <person name="Yamada A."/>
            <person name="Yan M."/>
            <person name="Wang P."/>
            <person name="Xu J."/>
            <person name="Bruns T."/>
            <person name="Baldrian P."/>
            <person name="Vilgalys R."/>
            <person name="Henrissat B."/>
            <person name="Grigoriev I.V."/>
            <person name="Hibbett D."/>
            <person name="Nagy L.G."/>
            <person name="Martin F.M."/>
        </authorList>
    </citation>
    <scope>NUCLEOTIDE SEQUENCE</scope>
    <source>
        <strain evidence="5">BED1</strain>
    </source>
</reference>
<evidence type="ECO:0000256" key="1">
    <source>
        <dbReference type="ARBA" id="ARBA00004370"/>
    </source>
</evidence>
<gene>
    <name evidence="5" type="ORF">L210DRAFT_2581935</name>
</gene>
<comment type="subcellular location">
    <subcellularLocation>
        <location evidence="1">Membrane</location>
    </subcellularLocation>
</comment>
<accession>A0AAD4BM09</accession>
<feature type="transmembrane region" description="Helical" evidence="4">
    <location>
        <begin position="334"/>
        <end position="352"/>
    </location>
</feature>
<proteinExistence type="inferred from homology"/>
<dbReference type="PIRSF" id="PIRSF015665">
    <property type="entry name" value="CHOPT"/>
    <property type="match status" value="1"/>
</dbReference>
<evidence type="ECO:0000256" key="3">
    <source>
        <dbReference type="ARBA" id="ARBA00023136"/>
    </source>
</evidence>
<dbReference type="Pfam" id="PF01066">
    <property type="entry name" value="CDP-OH_P_transf"/>
    <property type="match status" value="1"/>
</dbReference>
<evidence type="ECO:0000313" key="6">
    <source>
        <dbReference type="Proteomes" id="UP001194468"/>
    </source>
</evidence>
<evidence type="ECO:0000256" key="2">
    <source>
        <dbReference type="ARBA" id="ARBA00010441"/>
    </source>
</evidence>
<keyword evidence="4" id="KW-1133">Transmembrane helix</keyword>
<reference evidence="5" key="2">
    <citation type="journal article" date="2020" name="Nat. Commun.">
        <title>Large-scale genome sequencing of mycorrhizal fungi provides insights into the early evolution of symbiotic traits.</title>
        <authorList>
            <person name="Miyauchi S."/>
            <person name="Kiss E."/>
            <person name="Kuo A."/>
            <person name="Drula E."/>
            <person name="Kohler A."/>
            <person name="Sanchez-Garcia M."/>
            <person name="Morin E."/>
            <person name="Andreopoulos B."/>
            <person name="Barry K.W."/>
            <person name="Bonito G."/>
            <person name="Buee M."/>
            <person name="Carver A."/>
            <person name="Chen C."/>
            <person name="Cichocki N."/>
            <person name="Clum A."/>
            <person name="Culley D."/>
            <person name="Crous P.W."/>
            <person name="Fauchery L."/>
            <person name="Girlanda M."/>
            <person name="Hayes R.D."/>
            <person name="Keri Z."/>
            <person name="LaButti K."/>
            <person name="Lipzen A."/>
            <person name="Lombard V."/>
            <person name="Magnuson J."/>
            <person name="Maillard F."/>
            <person name="Murat C."/>
            <person name="Nolan M."/>
            <person name="Ohm R.A."/>
            <person name="Pangilinan J."/>
            <person name="Pereira M.F."/>
            <person name="Perotto S."/>
            <person name="Peter M."/>
            <person name="Pfister S."/>
            <person name="Riley R."/>
            <person name="Sitrit Y."/>
            <person name="Stielow J.B."/>
            <person name="Szollosi G."/>
            <person name="Zifcakova L."/>
            <person name="Stursova M."/>
            <person name="Spatafora J.W."/>
            <person name="Tedersoo L."/>
            <person name="Vaario L.M."/>
            <person name="Yamada A."/>
            <person name="Yan M."/>
            <person name="Wang P."/>
            <person name="Xu J."/>
            <person name="Bruns T."/>
            <person name="Baldrian P."/>
            <person name="Vilgalys R."/>
            <person name="Dunand C."/>
            <person name="Henrissat B."/>
            <person name="Grigoriev I.V."/>
            <person name="Hibbett D."/>
            <person name="Nagy L.G."/>
            <person name="Martin F.M."/>
        </authorList>
    </citation>
    <scope>NUCLEOTIDE SEQUENCE</scope>
    <source>
        <strain evidence="5">BED1</strain>
    </source>
</reference>
<comment type="similarity">
    <text evidence="2">Belongs to the CDP-alcohol phosphatidyltransferase class-I family.</text>
</comment>
<evidence type="ECO:0000256" key="4">
    <source>
        <dbReference type="SAM" id="Phobius"/>
    </source>
</evidence>
<dbReference type="PANTHER" id="PTHR10414:SF37">
    <property type="entry name" value="BB IN A BOXCAR, ISOFORM C"/>
    <property type="match status" value="1"/>
</dbReference>
<dbReference type="PANTHER" id="PTHR10414">
    <property type="entry name" value="ETHANOLAMINEPHOSPHOTRANSFERASE"/>
    <property type="match status" value="1"/>
</dbReference>
<keyword evidence="6" id="KW-1185">Reference proteome</keyword>
<feature type="transmembrane region" description="Helical" evidence="4">
    <location>
        <begin position="85"/>
        <end position="103"/>
    </location>
</feature>
<dbReference type="Gene3D" id="1.20.120.1760">
    <property type="match status" value="1"/>
</dbReference>
<dbReference type="InterPro" id="IPR014472">
    <property type="entry name" value="CHOPT"/>
</dbReference>
<dbReference type="InterPro" id="IPR043130">
    <property type="entry name" value="CDP-OH_PTrfase_TM_dom"/>
</dbReference>
<feature type="transmembrane region" description="Helical" evidence="4">
    <location>
        <begin position="183"/>
        <end position="204"/>
    </location>
</feature>
<feature type="transmembrane region" description="Helical" evidence="4">
    <location>
        <begin position="227"/>
        <end position="246"/>
    </location>
</feature>
<comment type="caution">
    <text evidence="5">The sequence shown here is derived from an EMBL/GenBank/DDBJ whole genome shotgun (WGS) entry which is preliminary data.</text>
</comment>
<name>A0AAD4BM09_BOLED</name>
<dbReference type="AlphaFoldDB" id="A0AAD4BM09"/>
<dbReference type="Proteomes" id="UP001194468">
    <property type="component" value="Unassembled WGS sequence"/>
</dbReference>
<dbReference type="GO" id="GO:0016020">
    <property type="term" value="C:membrane"/>
    <property type="evidence" value="ECO:0007669"/>
    <property type="project" value="UniProtKB-SubCell"/>
</dbReference>
<feature type="transmembrane region" description="Helical" evidence="4">
    <location>
        <begin position="267"/>
        <end position="285"/>
    </location>
</feature>
<keyword evidence="4" id="KW-0812">Transmembrane</keyword>
<dbReference type="GO" id="GO:0008654">
    <property type="term" value="P:phospholipid biosynthetic process"/>
    <property type="evidence" value="ECO:0007669"/>
    <property type="project" value="InterPro"/>
</dbReference>
<dbReference type="EMBL" id="WHUW01000028">
    <property type="protein sequence ID" value="KAF8434521.1"/>
    <property type="molecule type" value="Genomic_DNA"/>
</dbReference>
<feature type="transmembrane region" description="Helical" evidence="4">
    <location>
        <begin position="25"/>
        <end position="43"/>
    </location>
</feature>
<dbReference type="InterPro" id="IPR000462">
    <property type="entry name" value="CDP-OH_P_trans"/>
</dbReference>
<feature type="transmembrane region" description="Helical" evidence="4">
    <location>
        <begin position="50"/>
        <end position="73"/>
    </location>
</feature>
<sequence length="411" mass="46687">MPYLSPTALNNLRLYTYKAVDKSLVSRYILGPYWNWFITLWPLTVAPNTITLLGLAIVVFNVLTLLIYDPLYYTNKDGPDGLPQWIYFTWALGLFMYQTFDAVDGKQARRTGMASPLGELFDHVGCDALCTTLEVILACRALNLGRSWWTVTSQIATLANFYLATWEEYHTGIMYFGPFSGPIEGILVIVFIYIISGTFGPSFWDQRFVTFAQLDHIPWVVDIVPDIALNEAFIVLSVFVLALNILSSWRNVYEEMSAKARSRLKPLVFLLPFAVSTVLQILWLLHPSFHHSNIVHSSLFLPVMCAWGLQFAHHIGRAILSHVTNTPFPLWNSMWVWTAISALDAHLPVLLHRPPIIQSTPKRTALFVYVTLAISFFAYARFCTVVIKDITEHLGIACFTVRNKDNPSKRS</sequence>